<accession>A0A814I5Z6</accession>
<keyword evidence="1" id="KW-0175">Coiled coil</keyword>
<evidence type="ECO:0000256" key="1">
    <source>
        <dbReference type="SAM" id="Coils"/>
    </source>
</evidence>
<gene>
    <name evidence="2" type="ORF">JYZ213_LOCUS17015</name>
</gene>
<dbReference type="Proteomes" id="UP000663845">
    <property type="component" value="Unassembled WGS sequence"/>
</dbReference>
<protein>
    <recommendedName>
        <fullName evidence="4">Trichohyalin-plectin-homology domain-containing protein</fullName>
    </recommendedName>
</protein>
<reference evidence="2" key="1">
    <citation type="submission" date="2021-02" db="EMBL/GenBank/DDBJ databases">
        <authorList>
            <person name="Nowell W R."/>
        </authorList>
    </citation>
    <scope>NUCLEOTIDE SEQUENCE</scope>
</reference>
<evidence type="ECO:0000313" key="2">
    <source>
        <dbReference type="EMBL" id="CAF1020033.1"/>
    </source>
</evidence>
<evidence type="ECO:0000313" key="3">
    <source>
        <dbReference type="Proteomes" id="UP000663845"/>
    </source>
</evidence>
<proteinExistence type="predicted"/>
<name>A0A814I5Z6_9BILA</name>
<feature type="coiled-coil region" evidence="1">
    <location>
        <begin position="85"/>
        <end position="189"/>
    </location>
</feature>
<evidence type="ECO:0008006" key="4">
    <source>
        <dbReference type="Google" id="ProtNLM"/>
    </source>
</evidence>
<sequence>MTKSNLIRKKNVEDIRRKNVEENQLFLKQLLMANIRDDFINSARTVLRKKENIKKSIQLERVEHITRYREKVKSGEIGPYVPEWQRQIEEKKKEAEKRLLEKERKKLESERKRQEYEIKKQERLLENERKRQEYEIKKQQKLLENERKRQERLLENEQKRQERLFEEALRQIERELKMEEKAKIRLARQRPPKPTKWALYYKEIGNSNPYQRIFKPRLTKVGERIQQNLF</sequence>
<dbReference type="AlphaFoldDB" id="A0A814I5Z6"/>
<dbReference type="EMBL" id="CAJNOG010000156">
    <property type="protein sequence ID" value="CAF1020033.1"/>
    <property type="molecule type" value="Genomic_DNA"/>
</dbReference>
<comment type="caution">
    <text evidence="2">The sequence shown here is derived from an EMBL/GenBank/DDBJ whole genome shotgun (WGS) entry which is preliminary data.</text>
</comment>
<organism evidence="2 3">
    <name type="scientific">Adineta steineri</name>
    <dbReference type="NCBI Taxonomy" id="433720"/>
    <lineage>
        <taxon>Eukaryota</taxon>
        <taxon>Metazoa</taxon>
        <taxon>Spiralia</taxon>
        <taxon>Gnathifera</taxon>
        <taxon>Rotifera</taxon>
        <taxon>Eurotatoria</taxon>
        <taxon>Bdelloidea</taxon>
        <taxon>Adinetida</taxon>
        <taxon>Adinetidae</taxon>
        <taxon>Adineta</taxon>
    </lineage>
</organism>